<evidence type="ECO:0000256" key="12">
    <source>
        <dbReference type="ARBA" id="ARBA00023136"/>
    </source>
</evidence>
<dbReference type="OrthoDB" id="2789670at2759"/>
<evidence type="ECO:0000313" key="16">
    <source>
        <dbReference type="Proteomes" id="UP000053424"/>
    </source>
</evidence>
<reference evidence="15 16" key="1">
    <citation type="submission" date="2014-04" db="EMBL/GenBank/DDBJ databases">
        <authorList>
            <consortium name="DOE Joint Genome Institute"/>
            <person name="Kuo A."/>
            <person name="Gay G."/>
            <person name="Dore J."/>
            <person name="Kohler A."/>
            <person name="Nagy L.G."/>
            <person name="Floudas D."/>
            <person name="Copeland A."/>
            <person name="Barry K.W."/>
            <person name="Cichocki N."/>
            <person name="Veneault-Fourrey C."/>
            <person name="LaButti K."/>
            <person name="Lindquist E.A."/>
            <person name="Lipzen A."/>
            <person name="Lundell T."/>
            <person name="Morin E."/>
            <person name="Murat C."/>
            <person name="Sun H."/>
            <person name="Tunlid A."/>
            <person name="Henrissat B."/>
            <person name="Grigoriev I.V."/>
            <person name="Hibbett D.S."/>
            <person name="Martin F."/>
            <person name="Nordberg H.P."/>
            <person name="Cantor M.N."/>
            <person name="Hua S.X."/>
        </authorList>
    </citation>
    <scope>NUCLEOTIDE SEQUENCE [LARGE SCALE GENOMIC DNA]</scope>
    <source>
        <strain evidence="16">h7</strain>
    </source>
</reference>
<keyword evidence="5" id="KW-0349">Heme</keyword>
<dbReference type="GO" id="GO:0020037">
    <property type="term" value="F:heme binding"/>
    <property type="evidence" value="ECO:0007669"/>
    <property type="project" value="InterPro"/>
</dbReference>
<dbReference type="GO" id="GO:0016705">
    <property type="term" value="F:oxidoreductase activity, acting on paired donors, with incorporation or reduction of molecular oxygen"/>
    <property type="evidence" value="ECO:0007669"/>
    <property type="project" value="InterPro"/>
</dbReference>
<evidence type="ECO:0000256" key="11">
    <source>
        <dbReference type="ARBA" id="ARBA00023033"/>
    </source>
</evidence>
<evidence type="ECO:0000256" key="10">
    <source>
        <dbReference type="ARBA" id="ARBA00023004"/>
    </source>
</evidence>
<dbReference type="Proteomes" id="UP000053424">
    <property type="component" value="Unassembled WGS sequence"/>
</dbReference>
<comment type="subcellular location">
    <subcellularLocation>
        <location evidence="2">Membrane</location>
        <topology evidence="2">Single-pass membrane protein</topology>
    </subcellularLocation>
</comment>
<dbReference type="Pfam" id="PF00067">
    <property type="entry name" value="p450"/>
    <property type="match status" value="1"/>
</dbReference>
<keyword evidence="16" id="KW-1185">Reference proteome</keyword>
<dbReference type="AlphaFoldDB" id="A0A0C3BU08"/>
<accession>A0A0C3BU08</accession>
<keyword evidence="6 14" id="KW-0812">Transmembrane</keyword>
<dbReference type="CDD" id="cd11065">
    <property type="entry name" value="CYP64-like"/>
    <property type="match status" value="1"/>
</dbReference>
<dbReference type="InterPro" id="IPR050364">
    <property type="entry name" value="Cytochrome_P450_fung"/>
</dbReference>
<comment type="cofactor">
    <cofactor evidence="1">
        <name>heme</name>
        <dbReference type="ChEBI" id="CHEBI:30413"/>
    </cofactor>
</comment>
<dbReference type="PANTHER" id="PTHR46300">
    <property type="entry name" value="P450, PUTATIVE (EUROFUNG)-RELATED-RELATED"/>
    <property type="match status" value="1"/>
</dbReference>
<evidence type="ECO:0000256" key="8">
    <source>
        <dbReference type="ARBA" id="ARBA00022989"/>
    </source>
</evidence>
<keyword evidence="13" id="KW-0325">Glycoprotein</keyword>
<dbReference type="STRING" id="686832.A0A0C3BU08"/>
<dbReference type="PANTHER" id="PTHR46300:SF2">
    <property type="entry name" value="CYTOCHROME P450 MONOOXYGENASE ALNH-RELATED"/>
    <property type="match status" value="1"/>
</dbReference>
<dbReference type="GO" id="GO:0005506">
    <property type="term" value="F:iron ion binding"/>
    <property type="evidence" value="ECO:0007669"/>
    <property type="project" value="InterPro"/>
</dbReference>
<dbReference type="EMBL" id="KN831818">
    <property type="protein sequence ID" value="KIM35564.1"/>
    <property type="molecule type" value="Genomic_DNA"/>
</dbReference>
<keyword evidence="8 14" id="KW-1133">Transmembrane helix</keyword>
<keyword evidence="10" id="KW-0408">Iron</keyword>
<name>A0A0C3BU08_HEBCY</name>
<evidence type="ECO:0000256" key="4">
    <source>
        <dbReference type="ARBA" id="ARBA00010617"/>
    </source>
</evidence>
<comment type="pathway">
    <text evidence="3">Secondary metabolite biosynthesis.</text>
</comment>
<evidence type="ECO:0000256" key="6">
    <source>
        <dbReference type="ARBA" id="ARBA00022692"/>
    </source>
</evidence>
<evidence type="ECO:0000256" key="7">
    <source>
        <dbReference type="ARBA" id="ARBA00022723"/>
    </source>
</evidence>
<evidence type="ECO:0000313" key="15">
    <source>
        <dbReference type="EMBL" id="KIM35564.1"/>
    </source>
</evidence>
<keyword evidence="12 14" id="KW-0472">Membrane</keyword>
<dbReference type="SUPFAM" id="SSF48264">
    <property type="entry name" value="Cytochrome P450"/>
    <property type="match status" value="1"/>
</dbReference>
<dbReference type="HOGENOM" id="CLU_001570_2_3_1"/>
<evidence type="ECO:0000256" key="13">
    <source>
        <dbReference type="ARBA" id="ARBA00023180"/>
    </source>
</evidence>
<keyword evidence="9" id="KW-0560">Oxidoreductase</keyword>
<dbReference type="InterPro" id="IPR036396">
    <property type="entry name" value="Cyt_P450_sf"/>
</dbReference>
<keyword evidence="11" id="KW-0503">Monooxygenase</keyword>
<sequence>MQGLIDDRLHRYALAGVGILVTWLLYRTILRKQHPPLFPGPKGLPFIGNAHQLGKNQWLQYTEWHRKFGPVYSLNFAGQPVVVVGTAKAAADLMERRSAIYSDRPRFIMATEILTGGMNLAFARYGDRWKRMRRAAHEALSIKAAENYTNLQEKETIHLLHGLLHEKGRIDPQLRRTAAATVLSVVYSYPPIKMNDPLVNKVEHYVERMLKAALPGNYLVDIFPWMMHIPTQLARWKREGYAWFKKDTDMFLGLVEDVKAGLEDGSRSNCFLARLLDPSNACELNKVEIAWLAGMMFGAGAEAISATLSFFMLAMVLYPRVQEKLRAEIEGVTGGERFPTFNEVKDLPYLNAVIKETLRWRPMGPLAVPHRSIQDDVYEGHFIPAGTLIFPNVWAIHHDENVYPNPDEFKPERHLKGDGVSSVSFPNTKDHGHLTYGLGRRYVASLPSLHGYVMMWQFIRSCIGYTVANNSLKLNAARIVFAFNINPAVDAQGRKIFPDPNDLLDEGLAVRPMPFDCLIAPRSKRHAEMIDAAFAQSS</sequence>
<dbReference type="GO" id="GO:0004497">
    <property type="term" value="F:monooxygenase activity"/>
    <property type="evidence" value="ECO:0007669"/>
    <property type="project" value="UniProtKB-KW"/>
</dbReference>
<dbReference type="PRINTS" id="PR00463">
    <property type="entry name" value="EP450I"/>
</dbReference>
<evidence type="ECO:0000256" key="9">
    <source>
        <dbReference type="ARBA" id="ARBA00023002"/>
    </source>
</evidence>
<proteinExistence type="inferred from homology"/>
<evidence type="ECO:0008006" key="17">
    <source>
        <dbReference type="Google" id="ProtNLM"/>
    </source>
</evidence>
<feature type="transmembrane region" description="Helical" evidence="14">
    <location>
        <begin position="12"/>
        <end position="29"/>
    </location>
</feature>
<evidence type="ECO:0000256" key="2">
    <source>
        <dbReference type="ARBA" id="ARBA00004167"/>
    </source>
</evidence>
<evidence type="ECO:0000256" key="14">
    <source>
        <dbReference type="SAM" id="Phobius"/>
    </source>
</evidence>
<comment type="similarity">
    <text evidence="4">Belongs to the cytochrome P450 family.</text>
</comment>
<keyword evidence="7" id="KW-0479">Metal-binding</keyword>
<dbReference type="PRINTS" id="PR00385">
    <property type="entry name" value="P450"/>
</dbReference>
<organism evidence="15 16">
    <name type="scientific">Hebeloma cylindrosporum</name>
    <dbReference type="NCBI Taxonomy" id="76867"/>
    <lineage>
        <taxon>Eukaryota</taxon>
        <taxon>Fungi</taxon>
        <taxon>Dikarya</taxon>
        <taxon>Basidiomycota</taxon>
        <taxon>Agaricomycotina</taxon>
        <taxon>Agaricomycetes</taxon>
        <taxon>Agaricomycetidae</taxon>
        <taxon>Agaricales</taxon>
        <taxon>Agaricineae</taxon>
        <taxon>Hymenogastraceae</taxon>
        <taxon>Hebeloma</taxon>
    </lineage>
</organism>
<reference evidence="16" key="2">
    <citation type="submission" date="2015-01" db="EMBL/GenBank/DDBJ databases">
        <title>Evolutionary Origins and Diversification of the Mycorrhizal Mutualists.</title>
        <authorList>
            <consortium name="DOE Joint Genome Institute"/>
            <consortium name="Mycorrhizal Genomics Consortium"/>
            <person name="Kohler A."/>
            <person name="Kuo A."/>
            <person name="Nagy L.G."/>
            <person name="Floudas D."/>
            <person name="Copeland A."/>
            <person name="Barry K.W."/>
            <person name="Cichocki N."/>
            <person name="Veneault-Fourrey C."/>
            <person name="LaButti K."/>
            <person name="Lindquist E.A."/>
            <person name="Lipzen A."/>
            <person name="Lundell T."/>
            <person name="Morin E."/>
            <person name="Murat C."/>
            <person name="Riley R."/>
            <person name="Ohm R."/>
            <person name="Sun H."/>
            <person name="Tunlid A."/>
            <person name="Henrissat B."/>
            <person name="Grigoriev I.V."/>
            <person name="Hibbett D.S."/>
            <person name="Martin F."/>
        </authorList>
    </citation>
    <scope>NUCLEOTIDE SEQUENCE [LARGE SCALE GENOMIC DNA]</scope>
    <source>
        <strain evidence="16">h7</strain>
    </source>
</reference>
<evidence type="ECO:0000256" key="5">
    <source>
        <dbReference type="ARBA" id="ARBA00022617"/>
    </source>
</evidence>
<dbReference type="InterPro" id="IPR002401">
    <property type="entry name" value="Cyt_P450_E_grp-I"/>
</dbReference>
<dbReference type="GO" id="GO:0016020">
    <property type="term" value="C:membrane"/>
    <property type="evidence" value="ECO:0007669"/>
    <property type="project" value="UniProtKB-SubCell"/>
</dbReference>
<evidence type="ECO:0000256" key="3">
    <source>
        <dbReference type="ARBA" id="ARBA00005179"/>
    </source>
</evidence>
<dbReference type="Gene3D" id="1.10.630.10">
    <property type="entry name" value="Cytochrome P450"/>
    <property type="match status" value="1"/>
</dbReference>
<dbReference type="InterPro" id="IPR001128">
    <property type="entry name" value="Cyt_P450"/>
</dbReference>
<gene>
    <name evidence="15" type="ORF">M413DRAFT_347788</name>
</gene>
<evidence type="ECO:0000256" key="1">
    <source>
        <dbReference type="ARBA" id="ARBA00001971"/>
    </source>
</evidence>
<protein>
    <recommendedName>
        <fullName evidence="17">Cytochrome P450</fullName>
    </recommendedName>
</protein>